<dbReference type="InterPro" id="IPR011335">
    <property type="entry name" value="Restrct_endonuc-II-like"/>
</dbReference>
<dbReference type="GO" id="GO:0016787">
    <property type="term" value="F:hydrolase activity"/>
    <property type="evidence" value="ECO:0007669"/>
    <property type="project" value="UniProtKB-KW"/>
</dbReference>
<organism evidence="9 10">
    <name type="scientific">Peptoniphilus faecalis</name>
    <dbReference type="NCBI Taxonomy" id="2731255"/>
    <lineage>
        <taxon>Bacteria</taxon>
        <taxon>Bacillati</taxon>
        <taxon>Bacillota</taxon>
        <taxon>Tissierellia</taxon>
        <taxon>Tissierellales</taxon>
        <taxon>Peptoniphilaceae</taxon>
        <taxon>Peptoniphilus</taxon>
    </lineage>
</organism>
<keyword evidence="7" id="KW-0234">DNA repair</keyword>
<evidence type="ECO:0000256" key="1">
    <source>
        <dbReference type="ARBA" id="ARBA00022741"/>
    </source>
</evidence>
<keyword evidence="5" id="KW-0067">ATP-binding</keyword>
<protein>
    <submittedName>
        <fullName evidence="9">PD-(D/E)XK nuclease family protein</fullName>
    </submittedName>
</protein>
<evidence type="ECO:0000256" key="4">
    <source>
        <dbReference type="ARBA" id="ARBA00022806"/>
    </source>
</evidence>
<sequence>MMTKIYNNLSYSQIETFEQCPQKWSFRYIDKILFEQQNIHLDYGSAVHKGLENAFRDLKDNHSLSEENLLQTVNTLSFDYAYGDTKGELYKYAIEDMKRLIHYQGFYEKIKDKEIVGIEEEFNLKIPTMFSGENIEINIKGYIDLIYRDDDGKLVVVDHKTSKKKFDKNKRRNNLQIPIYFLAIKNKYGEYPKAGIYNFTKLNDYQESLFASNITIEQQKLMDKRSPKEIWAKDPNNTVKDIIHTFKDMNNAKLRTTTKPSPLCYWCDYNIICSNASSWKPKEKNENRYKTTEKYNLGTD</sequence>
<keyword evidence="4" id="KW-0347">Helicase</keyword>
<dbReference type="InterPro" id="IPR038726">
    <property type="entry name" value="PDDEXK_AddAB-type"/>
</dbReference>
<keyword evidence="10" id="KW-1185">Reference proteome</keyword>
<dbReference type="GO" id="GO:0006281">
    <property type="term" value="P:DNA repair"/>
    <property type="evidence" value="ECO:0007669"/>
    <property type="project" value="UniProtKB-KW"/>
</dbReference>
<dbReference type="InterPro" id="IPR011604">
    <property type="entry name" value="PDDEXK-like_dom_sf"/>
</dbReference>
<proteinExistence type="predicted"/>
<evidence type="ECO:0000256" key="3">
    <source>
        <dbReference type="ARBA" id="ARBA00022801"/>
    </source>
</evidence>
<evidence type="ECO:0000313" key="9">
    <source>
        <dbReference type="EMBL" id="NMW84732.1"/>
    </source>
</evidence>
<evidence type="ECO:0000259" key="8">
    <source>
        <dbReference type="Pfam" id="PF12705"/>
    </source>
</evidence>
<evidence type="ECO:0000256" key="5">
    <source>
        <dbReference type="ARBA" id="ARBA00022840"/>
    </source>
</evidence>
<dbReference type="GO" id="GO:0003677">
    <property type="term" value="F:DNA binding"/>
    <property type="evidence" value="ECO:0007669"/>
    <property type="project" value="UniProtKB-KW"/>
</dbReference>
<evidence type="ECO:0000313" key="10">
    <source>
        <dbReference type="Proteomes" id="UP000568273"/>
    </source>
</evidence>
<accession>A0A848RK72</accession>
<keyword evidence="1" id="KW-0547">Nucleotide-binding</keyword>
<feature type="domain" description="PD-(D/E)XK endonuclease-like" evidence="8">
    <location>
        <begin position="9"/>
        <end position="273"/>
    </location>
</feature>
<dbReference type="Pfam" id="PF12705">
    <property type="entry name" value="PDDEXK_1"/>
    <property type="match status" value="1"/>
</dbReference>
<keyword evidence="2" id="KW-0227">DNA damage</keyword>
<dbReference type="Proteomes" id="UP000568273">
    <property type="component" value="Unassembled WGS sequence"/>
</dbReference>
<dbReference type="GO" id="GO:0004386">
    <property type="term" value="F:helicase activity"/>
    <property type="evidence" value="ECO:0007669"/>
    <property type="project" value="UniProtKB-KW"/>
</dbReference>
<dbReference type="Gene3D" id="3.90.320.10">
    <property type="match status" value="1"/>
</dbReference>
<dbReference type="EMBL" id="JABDSR010000003">
    <property type="protein sequence ID" value="NMW84732.1"/>
    <property type="molecule type" value="Genomic_DNA"/>
</dbReference>
<evidence type="ECO:0000256" key="7">
    <source>
        <dbReference type="ARBA" id="ARBA00023204"/>
    </source>
</evidence>
<dbReference type="AlphaFoldDB" id="A0A848RK72"/>
<keyword evidence="3" id="KW-0378">Hydrolase</keyword>
<dbReference type="GO" id="GO:0005524">
    <property type="term" value="F:ATP binding"/>
    <property type="evidence" value="ECO:0007669"/>
    <property type="project" value="UniProtKB-KW"/>
</dbReference>
<reference evidence="9" key="1">
    <citation type="submission" date="2020-04" db="EMBL/GenBank/DDBJ databases">
        <title>Peptoniphilus sp. nov. isolated from swine feces.</title>
        <authorList>
            <person name="Ryu S.W."/>
        </authorList>
    </citation>
    <scope>NUCLEOTIDE SEQUENCE [LARGE SCALE GENOMIC DNA]</scope>
    <source>
        <strain evidence="9">AGMB00490</strain>
    </source>
</reference>
<evidence type="ECO:0000256" key="2">
    <source>
        <dbReference type="ARBA" id="ARBA00022763"/>
    </source>
</evidence>
<dbReference type="SUPFAM" id="SSF52980">
    <property type="entry name" value="Restriction endonuclease-like"/>
    <property type="match status" value="1"/>
</dbReference>
<evidence type="ECO:0000256" key="6">
    <source>
        <dbReference type="ARBA" id="ARBA00023125"/>
    </source>
</evidence>
<gene>
    <name evidence="9" type="ORF">HKO22_03100</name>
</gene>
<keyword evidence="6" id="KW-0238">DNA-binding</keyword>
<dbReference type="RefSeq" id="WP_169968475.1">
    <property type="nucleotide sequence ID" value="NZ_JABDSR010000003.1"/>
</dbReference>
<comment type="caution">
    <text evidence="9">The sequence shown here is derived from an EMBL/GenBank/DDBJ whole genome shotgun (WGS) entry which is preliminary data.</text>
</comment>
<name>A0A848RK72_9FIRM</name>